<dbReference type="AlphaFoldDB" id="A0A0A9E257"/>
<proteinExistence type="predicted"/>
<sequence>MFGLCRPSAHVSPAMHMFQIQLDLFLFPPVLEPITMFYSLFNVLNYE</sequence>
<reference evidence="1" key="1">
    <citation type="submission" date="2014-09" db="EMBL/GenBank/DDBJ databases">
        <authorList>
            <person name="Magalhaes I.L.F."/>
            <person name="Oliveira U."/>
            <person name="Santos F.R."/>
            <person name="Vidigal T.H.D.A."/>
            <person name="Brescovit A.D."/>
            <person name="Santos A.J."/>
        </authorList>
    </citation>
    <scope>NUCLEOTIDE SEQUENCE</scope>
    <source>
        <tissue evidence="1">Shoot tissue taken approximately 20 cm above the soil surface</tissue>
    </source>
</reference>
<organism evidence="1">
    <name type="scientific">Arundo donax</name>
    <name type="common">Giant reed</name>
    <name type="synonym">Donax arundinaceus</name>
    <dbReference type="NCBI Taxonomy" id="35708"/>
    <lineage>
        <taxon>Eukaryota</taxon>
        <taxon>Viridiplantae</taxon>
        <taxon>Streptophyta</taxon>
        <taxon>Embryophyta</taxon>
        <taxon>Tracheophyta</taxon>
        <taxon>Spermatophyta</taxon>
        <taxon>Magnoliopsida</taxon>
        <taxon>Liliopsida</taxon>
        <taxon>Poales</taxon>
        <taxon>Poaceae</taxon>
        <taxon>PACMAD clade</taxon>
        <taxon>Arundinoideae</taxon>
        <taxon>Arundineae</taxon>
        <taxon>Arundo</taxon>
    </lineage>
</organism>
<evidence type="ECO:0000313" key="1">
    <source>
        <dbReference type="EMBL" id="JAD93083.1"/>
    </source>
</evidence>
<dbReference type="EMBL" id="GBRH01204812">
    <property type="protein sequence ID" value="JAD93083.1"/>
    <property type="molecule type" value="Transcribed_RNA"/>
</dbReference>
<name>A0A0A9E257_ARUDO</name>
<accession>A0A0A9E257</accession>
<reference evidence="1" key="2">
    <citation type="journal article" date="2015" name="Data Brief">
        <title>Shoot transcriptome of the giant reed, Arundo donax.</title>
        <authorList>
            <person name="Barrero R.A."/>
            <person name="Guerrero F.D."/>
            <person name="Moolhuijzen P."/>
            <person name="Goolsby J.A."/>
            <person name="Tidwell J."/>
            <person name="Bellgard S.E."/>
            <person name="Bellgard M.I."/>
        </authorList>
    </citation>
    <scope>NUCLEOTIDE SEQUENCE</scope>
    <source>
        <tissue evidence="1">Shoot tissue taken approximately 20 cm above the soil surface</tissue>
    </source>
</reference>
<protein>
    <submittedName>
        <fullName evidence="1">Uncharacterized protein</fullName>
    </submittedName>
</protein>